<dbReference type="PANTHER" id="PTHR23507:SF1">
    <property type="entry name" value="FI18259P1-RELATED"/>
    <property type="match status" value="1"/>
</dbReference>
<dbReference type="Gene3D" id="1.20.1250.20">
    <property type="entry name" value="MFS general substrate transporter like domains"/>
    <property type="match status" value="1"/>
</dbReference>
<keyword evidence="3 6" id="KW-1133">Transmembrane helix</keyword>
<keyword evidence="2 6" id="KW-0812">Transmembrane</keyword>
<proteinExistence type="predicted"/>
<evidence type="ECO:0008006" key="9">
    <source>
        <dbReference type="Google" id="ProtNLM"/>
    </source>
</evidence>
<dbReference type="Pfam" id="PF07690">
    <property type="entry name" value="MFS_1"/>
    <property type="match status" value="1"/>
</dbReference>
<evidence type="ECO:0000256" key="6">
    <source>
        <dbReference type="SAM" id="Phobius"/>
    </source>
</evidence>
<evidence type="ECO:0000256" key="5">
    <source>
        <dbReference type="SAM" id="MobiDB-lite"/>
    </source>
</evidence>
<keyword evidence="8" id="KW-1185">Reference proteome</keyword>
<keyword evidence="4 6" id="KW-0472">Membrane</keyword>
<feature type="transmembrane region" description="Helical" evidence="6">
    <location>
        <begin position="108"/>
        <end position="133"/>
    </location>
</feature>
<evidence type="ECO:0000256" key="4">
    <source>
        <dbReference type="ARBA" id="ARBA00023136"/>
    </source>
</evidence>
<feature type="transmembrane region" description="Helical" evidence="6">
    <location>
        <begin position="139"/>
        <end position="161"/>
    </location>
</feature>
<evidence type="ECO:0000313" key="8">
    <source>
        <dbReference type="Proteomes" id="UP000053257"/>
    </source>
</evidence>
<reference evidence="7 8" key="1">
    <citation type="journal article" date="2014" name="PLoS Genet.">
        <title>Analysis of the Phlebiopsis gigantea genome, transcriptome and secretome provides insight into its pioneer colonization strategies of wood.</title>
        <authorList>
            <person name="Hori C."/>
            <person name="Ishida T."/>
            <person name="Igarashi K."/>
            <person name="Samejima M."/>
            <person name="Suzuki H."/>
            <person name="Master E."/>
            <person name="Ferreira P."/>
            <person name="Ruiz-Duenas F.J."/>
            <person name="Held B."/>
            <person name="Canessa P."/>
            <person name="Larrondo L.F."/>
            <person name="Schmoll M."/>
            <person name="Druzhinina I.S."/>
            <person name="Kubicek C.P."/>
            <person name="Gaskell J.A."/>
            <person name="Kersten P."/>
            <person name="St John F."/>
            <person name="Glasner J."/>
            <person name="Sabat G."/>
            <person name="Splinter BonDurant S."/>
            <person name="Syed K."/>
            <person name="Yadav J."/>
            <person name="Mgbeahuruike A.C."/>
            <person name="Kovalchuk A."/>
            <person name="Asiegbu F.O."/>
            <person name="Lackner G."/>
            <person name="Hoffmeister D."/>
            <person name="Rencoret J."/>
            <person name="Gutierrez A."/>
            <person name="Sun H."/>
            <person name="Lindquist E."/>
            <person name="Barry K."/>
            <person name="Riley R."/>
            <person name="Grigoriev I.V."/>
            <person name="Henrissat B."/>
            <person name="Kues U."/>
            <person name="Berka R.M."/>
            <person name="Martinez A.T."/>
            <person name="Covert S.F."/>
            <person name="Blanchette R.A."/>
            <person name="Cullen D."/>
        </authorList>
    </citation>
    <scope>NUCLEOTIDE SEQUENCE [LARGE SCALE GENOMIC DNA]</scope>
    <source>
        <strain evidence="7 8">11061_1 CR5-6</strain>
    </source>
</reference>
<feature type="transmembrane region" description="Helical" evidence="6">
    <location>
        <begin position="202"/>
        <end position="224"/>
    </location>
</feature>
<dbReference type="InterPro" id="IPR036259">
    <property type="entry name" value="MFS_trans_sf"/>
</dbReference>
<dbReference type="PANTHER" id="PTHR23507">
    <property type="entry name" value="ZGC:174356"/>
    <property type="match status" value="1"/>
</dbReference>
<name>A0A0C3S3N6_PHLG1</name>
<organism evidence="7 8">
    <name type="scientific">Phlebiopsis gigantea (strain 11061_1 CR5-6)</name>
    <name type="common">White-rot fungus</name>
    <name type="synonym">Peniophora gigantea</name>
    <dbReference type="NCBI Taxonomy" id="745531"/>
    <lineage>
        <taxon>Eukaryota</taxon>
        <taxon>Fungi</taxon>
        <taxon>Dikarya</taxon>
        <taxon>Basidiomycota</taxon>
        <taxon>Agaricomycotina</taxon>
        <taxon>Agaricomycetes</taxon>
        <taxon>Polyporales</taxon>
        <taxon>Phanerochaetaceae</taxon>
        <taxon>Phlebiopsis</taxon>
    </lineage>
</organism>
<feature type="transmembrane region" description="Helical" evidence="6">
    <location>
        <begin position="421"/>
        <end position="442"/>
    </location>
</feature>
<evidence type="ECO:0000256" key="2">
    <source>
        <dbReference type="ARBA" id="ARBA00022692"/>
    </source>
</evidence>
<comment type="subcellular location">
    <subcellularLocation>
        <location evidence="1">Membrane</location>
        <topology evidence="1">Multi-pass membrane protein</topology>
    </subcellularLocation>
</comment>
<evidence type="ECO:0000256" key="3">
    <source>
        <dbReference type="ARBA" id="ARBA00022989"/>
    </source>
</evidence>
<feature type="transmembrane region" description="Helical" evidence="6">
    <location>
        <begin position="395"/>
        <end position="415"/>
    </location>
</feature>
<feature type="transmembrane region" description="Helical" evidence="6">
    <location>
        <begin position="315"/>
        <end position="339"/>
    </location>
</feature>
<dbReference type="GO" id="GO:0016020">
    <property type="term" value="C:membrane"/>
    <property type="evidence" value="ECO:0007669"/>
    <property type="project" value="UniProtKB-SubCell"/>
</dbReference>
<feature type="transmembrane region" description="Helical" evidence="6">
    <location>
        <begin position="277"/>
        <end position="295"/>
    </location>
</feature>
<dbReference type="AlphaFoldDB" id="A0A0C3S3N6"/>
<feature type="region of interest" description="Disordered" evidence="5">
    <location>
        <begin position="350"/>
        <end position="369"/>
    </location>
</feature>
<dbReference type="OrthoDB" id="2771363at2759"/>
<protein>
    <recommendedName>
        <fullName evidence="9">Major facilitator superfamily (MFS) profile domain-containing protein</fullName>
    </recommendedName>
</protein>
<evidence type="ECO:0000256" key="1">
    <source>
        <dbReference type="ARBA" id="ARBA00004141"/>
    </source>
</evidence>
<dbReference type="SUPFAM" id="SSF103473">
    <property type="entry name" value="MFS general substrate transporter"/>
    <property type="match status" value="1"/>
</dbReference>
<gene>
    <name evidence="7" type="ORF">PHLGIDRAFT_291339</name>
</gene>
<feature type="transmembrane region" description="Helical" evidence="6">
    <location>
        <begin position="486"/>
        <end position="506"/>
    </location>
</feature>
<dbReference type="GO" id="GO:0022857">
    <property type="term" value="F:transmembrane transporter activity"/>
    <property type="evidence" value="ECO:0007669"/>
    <property type="project" value="InterPro"/>
</dbReference>
<feature type="transmembrane region" description="Helical" evidence="6">
    <location>
        <begin position="20"/>
        <end position="42"/>
    </location>
</feature>
<feature type="transmembrane region" description="Helical" evidence="6">
    <location>
        <begin position="78"/>
        <end position="96"/>
    </location>
</feature>
<dbReference type="EMBL" id="KN840669">
    <property type="protein sequence ID" value="KIP02520.1"/>
    <property type="molecule type" value="Genomic_DNA"/>
</dbReference>
<sequence>MSMSWIRSAVYEWRARPEAILFPALVHSICMGLKGLPLTYLLREIRCEEYAASLPEVPPDAAALCRSVTVQKAYSADVALFVTIATVMGIVLSGPYGTLSDLKGRKRALLLASSLNALGDIWLIVCAICGALRRPWIMQLGAVLSGLGGGFSVLLSGHNAFIADTTRPTERSWYLGLSLVMLWVGGALGPLVSAPLTDHQSYATSLALTALGWLVYILYVAFVLRETRVPSAEGETSSILSILSAASEERAHTHKPVVRLMVRTFVEPMRVVAVNRAILFPSLGMLGGILAAGSFEFVVPYCDSKFGLSPNEAGVISAVMSISRAVSVVLVLPVVLAAFDKFSKRQSQKVSPEAAADEQTPLLSETGDDAERVLPAHERDLEEPKIEDSSIARELIIVRVGLAIDAVGMLFLWRSRSALEISIATAIGSLGAPAAPSMQALVTIGAPQNEMGRVLAGLSVLESLAVALRNPVFFPLFQTTLERMPGAIFGLAAAIYLLCDFLMLFLRPKQYIR</sequence>
<dbReference type="InterPro" id="IPR011701">
    <property type="entry name" value="MFS"/>
</dbReference>
<accession>A0A0C3S3N6</accession>
<dbReference type="HOGENOM" id="CLU_040199_0_0_1"/>
<dbReference type="Proteomes" id="UP000053257">
    <property type="component" value="Unassembled WGS sequence"/>
</dbReference>
<evidence type="ECO:0000313" key="7">
    <source>
        <dbReference type="EMBL" id="KIP02520.1"/>
    </source>
</evidence>
<feature type="transmembrane region" description="Helical" evidence="6">
    <location>
        <begin position="173"/>
        <end position="196"/>
    </location>
</feature>
<feature type="transmembrane region" description="Helical" evidence="6">
    <location>
        <begin position="454"/>
        <end position="474"/>
    </location>
</feature>